<keyword evidence="5" id="KW-1133">Transmembrane helix</keyword>
<dbReference type="Gene3D" id="2.10.109.10">
    <property type="entry name" value="Umud Fragment, subunit A"/>
    <property type="match status" value="1"/>
</dbReference>
<comment type="similarity">
    <text evidence="2 5">Belongs to the peptidase S26 family.</text>
</comment>
<dbReference type="GO" id="GO:0005886">
    <property type="term" value="C:plasma membrane"/>
    <property type="evidence" value="ECO:0007669"/>
    <property type="project" value="UniProtKB-SubCell"/>
</dbReference>
<keyword evidence="5" id="KW-0472">Membrane</keyword>
<accession>A0A0S3KEV9</accession>
<feature type="compositionally biased region" description="Basic residues" evidence="6">
    <location>
        <begin position="42"/>
        <end position="56"/>
    </location>
</feature>
<dbReference type="PANTHER" id="PTHR43390">
    <property type="entry name" value="SIGNAL PEPTIDASE I"/>
    <property type="match status" value="1"/>
</dbReference>
<evidence type="ECO:0000256" key="5">
    <source>
        <dbReference type="RuleBase" id="RU362042"/>
    </source>
</evidence>
<dbReference type="EC" id="3.4.21.89" evidence="5"/>
<dbReference type="Proteomes" id="UP000183039">
    <property type="component" value="Unassembled WGS sequence"/>
</dbReference>
<dbReference type="GO" id="GO:0006465">
    <property type="term" value="P:signal peptide processing"/>
    <property type="evidence" value="ECO:0007669"/>
    <property type="project" value="InterPro"/>
</dbReference>
<dbReference type="RefSeq" id="WP_083429048.1">
    <property type="nucleotide sequence ID" value="NZ_JXLC01000001.1"/>
</dbReference>
<evidence type="ECO:0000259" key="7">
    <source>
        <dbReference type="Pfam" id="PF10502"/>
    </source>
</evidence>
<evidence type="ECO:0000256" key="6">
    <source>
        <dbReference type="SAM" id="MobiDB-lite"/>
    </source>
</evidence>
<comment type="catalytic activity">
    <reaction evidence="5">
        <text>Cleavage of hydrophobic, N-terminal signal or leader sequences from secreted and periplasmic proteins.</text>
        <dbReference type="EC" id="3.4.21.89"/>
    </reaction>
</comment>
<dbReference type="Pfam" id="PF10502">
    <property type="entry name" value="Peptidase_S26"/>
    <property type="match status" value="1"/>
</dbReference>
<reference evidence="9 11" key="1">
    <citation type="submission" date="2014-12" db="EMBL/GenBank/DDBJ databases">
        <title>Draft genome sequences of 29 type strains of Enterococci.</title>
        <authorList>
            <person name="Zhong Z."/>
            <person name="Sun Z."/>
            <person name="Liu W."/>
            <person name="Zhang W."/>
            <person name="Zhang H."/>
        </authorList>
    </citation>
    <scope>NUCLEOTIDE SEQUENCE [LARGE SCALE GENOMIC DNA]</scope>
    <source>
        <strain evidence="9 11">DSM 22801</strain>
    </source>
</reference>
<evidence type="ECO:0000256" key="4">
    <source>
        <dbReference type="ARBA" id="ARBA00022801"/>
    </source>
</evidence>
<dbReference type="EMBL" id="CP013614">
    <property type="protein sequence ID" value="ALS02585.1"/>
    <property type="molecule type" value="Genomic_DNA"/>
</dbReference>
<dbReference type="InterPro" id="IPR036286">
    <property type="entry name" value="LexA/Signal_pep-like_sf"/>
</dbReference>
<dbReference type="PANTHER" id="PTHR43390:SF1">
    <property type="entry name" value="CHLOROPLAST PROCESSING PEPTIDASE"/>
    <property type="match status" value="1"/>
</dbReference>
<dbReference type="InterPro" id="IPR019756">
    <property type="entry name" value="Pept_S26A_signal_pept_1_Ser-AS"/>
</dbReference>
<dbReference type="PROSITE" id="PS00501">
    <property type="entry name" value="SPASE_I_1"/>
    <property type="match status" value="1"/>
</dbReference>
<evidence type="ECO:0000313" key="9">
    <source>
        <dbReference type="EMBL" id="OJG93492.1"/>
    </source>
</evidence>
<feature type="region of interest" description="Disordered" evidence="6">
    <location>
        <begin position="1"/>
        <end position="56"/>
    </location>
</feature>
<keyword evidence="5" id="KW-0812">Transmembrane</keyword>
<evidence type="ECO:0000313" key="8">
    <source>
        <dbReference type="EMBL" id="ALS02585.1"/>
    </source>
</evidence>
<evidence type="ECO:0000256" key="3">
    <source>
        <dbReference type="ARBA" id="ARBA00022670"/>
    </source>
</evidence>
<protein>
    <recommendedName>
        <fullName evidence="5">Signal peptidase I</fullName>
        <ecNumber evidence="5">3.4.21.89</ecNumber>
    </recommendedName>
</protein>
<evidence type="ECO:0000313" key="11">
    <source>
        <dbReference type="Proteomes" id="UP000183039"/>
    </source>
</evidence>
<dbReference type="GO" id="GO:0004252">
    <property type="term" value="F:serine-type endopeptidase activity"/>
    <property type="evidence" value="ECO:0007669"/>
    <property type="project" value="InterPro"/>
</dbReference>
<dbReference type="NCBIfam" id="TIGR02227">
    <property type="entry name" value="sigpep_I_bact"/>
    <property type="match status" value="1"/>
</dbReference>
<evidence type="ECO:0000256" key="2">
    <source>
        <dbReference type="ARBA" id="ARBA00009370"/>
    </source>
</evidence>
<feature type="transmembrane region" description="Helical" evidence="5">
    <location>
        <begin position="61"/>
        <end position="86"/>
    </location>
</feature>
<proteinExistence type="inferred from homology"/>
<dbReference type="EMBL" id="JXLC01000001">
    <property type="protein sequence ID" value="OJG93492.1"/>
    <property type="molecule type" value="Genomic_DNA"/>
</dbReference>
<evidence type="ECO:0000256" key="1">
    <source>
        <dbReference type="ARBA" id="ARBA00004401"/>
    </source>
</evidence>
<dbReference type="InterPro" id="IPR000223">
    <property type="entry name" value="Pept_S26A_signal_pept_1"/>
</dbReference>
<gene>
    <name evidence="8" type="ORF">ATZ33_14730</name>
    <name evidence="9" type="ORF">RV15_GL000094</name>
</gene>
<reference evidence="8 10" key="2">
    <citation type="submission" date="2015-12" db="EMBL/GenBank/DDBJ databases">
        <authorList>
            <person name="Lauer A."/>
            <person name="Humrighouse B."/>
            <person name="Loparev V."/>
            <person name="Shewmaker P.L."/>
            <person name="Whitney A.M."/>
            <person name="McLaughlin R.W."/>
        </authorList>
    </citation>
    <scope>NUCLEOTIDE SEQUENCE [LARGE SCALE GENOMIC DNA]</scope>
    <source>
        <strain evidence="8 10">LMG 23085</strain>
    </source>
</reference>
<name>A0A0S3KEV9_9ENTE</name>
<keyword evidence="10" id="KW-1185">Reference proteome</keyword>
<dbReference type="KEGG" id="ess:ATZ33_14730"/>
<keyword evidence="4 5" id="KW-0378">Hydrolase</keyword>
<dbReference type="PRINTS" id="PR00727">
    <property type="entry name" value="LEADERPTASE"/>
</dbReference>
<sequence length="235" mass="27433">MTNQKKQKRPVRQVKDDSFQPKKKRRKPATKKKSATNSAGVSKKRQTQQKKRRKQKKYKRMLTELILTVLISSVLLLLISFLTISLPRVEGYSMMPTLEDHDRVFVNKLGKLKRFKLVYYKDPKSQATTIRRIIGTPKESLYYKEDRLFINDQEVVERFIADQIAKTKQSNSVFTKDFSLSKDMGDDQIPAGKYVVLGDNRSYAADSRMFGYIDEKDIIGVVEARIFPIHRMTRF</sequence>
<dbReference type="GO" id="GO:0009003">
    <property type="term" value="F:signal peptidase activity"/>
    <property type="evidence" value="ECO:0007669"/>
    <property type="project" value="UniProtKB-EC"/>
</dbReference>
<dbReference type="Proteomes" id="UP000065511">
    <property type="component" value="Chromosome"/>
</dbReference>
<dbReference type="AlphaFoldDB" id="A0A0S3KEV9"/>
<dbReference type="SUPFAM" id="SSF51306">
    <property type="entry name" value="LexA/Signal peptidase"/>
    <property type="match status" value="1"/>
</dbReference>
<organism evidence="9 11">
    <name type="scientific">Enterococcus silesiacus</name>
    <dbReference type="NCBI Taxonomy" id="332949"/>
    <lineage>
        <taxon>Bacteria</taxon>
        <taxon>Bacillati</taxon>
        <taxon>Bacillota</taxon>
        <taxon>Bacilli</taxon>
        <taxon>Lactobacillales</taxon>
        <taxon>Enterococcaceae</taxon>
        <taxon>Enterococcus</taxon>
    </lineage>
</organism>
<dbReference type="CDD" id="cd06530">
    <property type="entry name" value="S26_SPase_I"/>
    <property type="match status" value="1"/>
</dbReference>
<feature type="compositionally biased region" description="Basic residues" evidence="6">
    <location>
        <begin position="21"/>
        <end position="34"/>
    </location>
</feature>
<keyword evidence="3 5" id="KW-0645">Protease</keyword>
<evidence type="ECO:0000313" key="10">
    <source>
        <dbReference type="Proteomes" id="UP000065511"/>
    </source>
</evidence>
<feature type="domain" description="Peptidase S26" evidence="7">
    <location>
        <begin position="63"/>
        <end position="226"/>
    </location>
</feature>
<dbReference type="InterPro" id="IPR019533">
    <property type="entry name" value="Peptidase_S26"/>
</dbReference>
<feature type="compositionally biased region" description="Basic residues" evidence="6">
    <location>
        <begin position="1"/>
        <end position="12"/>
    </location>
</feature>
<comment type="subcellular location">
    <subcellularLocation>
        <location evidence="1">Cell membrane</location>
        <topology evidence="1">Single-pass type II membrane protein</topology>
    </subcellularLocation>
    <subcellularLocation>
        <location evidence="5">Membrane</location>
        <topology evidence="5">Single-pass type II membrane protein</topology>
    </subcellularLocation>
</comment>